<dbReference type="AlphaFoldDB" id="A0A0D6JHB7"/>
<feature type="domain" description="Cytochrome b561 bacterial/Ni-hydrogenase" evidence="7">
    <location>
        <begin position="8"/>
        <end position="189"/>
    </location>
</feature>
<keyword evidence="3 6" id="KW-0812">Transmembrane</keyword>
<dbReference type="GO" id="GO:0009055">
    <property type="term" value="F:electron transfer activity"/>
    <property type="evidence" value="ECO:0007669"/>
    <property type="project" value="InterPro"/>
</dbReference>
<feature type="transmembrane region" description="Helical" evidence="6">
    <location>
        <begin position="47"/>
        <end position="65"/>
    </location>
</feature>
<feature type="transmembrane region" description="Helical" evidence="6">
    <location>
        <begin position="156"/>
        <end position="177"/>
    </location>
</feature>
<organism evidence="8 9">
    <name type="scientific">Candidatus Filomicrobium marinum</name>
    <dbReference type="NCBI Taxonomy" id="1608628"/>
    <lineage>
        <taxon>Bacteria</taxon>
        <taxon>Pseudomonadati</taxon>
        <taxon>Pseudomonadota</taxon>
        <taxon>Alphaproteobacteria</taxon>
        <taxon>Hyphomicrobiales</taxon>
        <taxon>Hyphomicrobiaceae</taxon>
        <taxon>Filomicrobium</taxon>
    </lineage>
</organism>
<dbReference type="Pfam" id="PF01292">
    <property type="entry name" value="Ni_hydr_CYTB"/>
    <property type="match status" value="1"/>
</dbReference>
<evidence type="ECO:0000256" key="4">
    <source>
        <dbReference type="ARBA" id="ARBA00022989"/>
    </source>
</evidence>
<dbReference type="GO" id="GO:0022904">
    <property type="term" value="P:respiratory electron transport chain"/>
    <property type="evidence" value="ECO:0007669"/>
    <property type="project" value="InterPro"/>
</dbReference>
<comment type="subcellular location">
    <subcellularLocation>
        <location evidence="1">Cell membrane</location>
        <topology evidence="1">Multi-pass membrane protein</topology>
    </subcellularLocation>
</comment>
<accession>A0A0D6JHB7</accession>
<keyword evidence="5 6" id="KW-0472">Membrane</keyword>
<dbReference type="InterPro" id="IPR051542">
    <property type="entry name" value="Hydrogenase_cytochrome"/>
</dbReference>
<dbReference type="GO" id="GO:0020037">
    <property type="term" value="F:heme binding"/>
    <property type="evidence" value="ECO:0007669"/>
    <property type="project" value="TreeGrafter"/>
</dbReference>
<evidence type="ECO:0000259" key="7">
    <source>
        <dbReference type="Pfam" id="PF01292"/>
    </source>
</evidence>
<name>A0A0D6JHB7_9HYPH</name>
<dbReference type="PANTHER" id="PTHR30485">
    <property type="entry name" value="NI/FE-HYDROGENASE 1 B-TYPE CYTOCHROME SUBUNIT"/>
    <property type="match status" value="1"/>
</dbReference>
<dbReference type="KEGG" id="fiy:BN1229_v1_2801"/>
<sequence>MKQEYVAVWDWPTRVFHWTLVILIISAWVSFEYAEALGDPLLKWHRWNGYAILVLIVWRLLWGVFGSSTSRFGNFIPSIAGAMAHARDTLFGKAQPYLGHNPLGALMVIGLLCIVAIQAVLGLFTVEHNDLTAGPLYRLVGSGTVKDISRWHRWSFTGLILPLILLHIGANLIYQLFKREPLITAMITGRKPRRDYADASVGITSHLALKAVLLLIAASMMVFGAIWALGGRLI</sequence>
<evidence type="ECO:0000256" key="2">
    <source>
        <dbReference type="ARBA" id="ARBA00022475"/>
    </source>
</evidence>
<keyword evidence="9" id="KW-1185">Reference proteome</keyword>
<dbReference type="Proteomes" id="UP000033187">
    <property type="component" value="Chromosome 1"/>
</dbReference>
<dbReference type="Gene3D" id="1.20.950.20">
    <property type="entry name" value="Transmembrane di-heme cytochromes, Chain C"/>
    <property type="match status" value="1"/>
</dbReference>
<evidence type="ECO:0000256" key="5">
    <source>
        <dbReference type="ARBA" id="ARBA00023136"/>
    </source>
</evidence>
<dbReference type="PANTHER" id="PTHR30485:SF2">
    <property type="entry name" value="BLL0597 PROTEIN"/>
    <property type="match status" value="1"/>
</dbReference>
<feature type="transmembrane region" description="Helical" evidence="6">
    <location>
        <begin position="207"/>
        <end position="229"/>
    </location>
</feature>
<dbReference type="EMBL" id="LN829119">
    <property type="protein sequence ID" value="CPR20866.1"/>
    <property type="molecule type" value="Genomic_DNA"/>
</dbReference>
<dbReference type="InterPro" id="IPR016174">
    <property type="entry name" value="Di-haem_cyt_TM"/>
</dbReference>
<feature type="transmembrane region" description="Helical" evidence="6">
    <location>
        <begin position="15"/>
        <end position="35"/>
    </location>
</feature>
<keyword evidence="2" id="KW-1003">Cell membrane</keyword>
<dbReference type="InterPro" id="IPR011577">
    <property type="entry name" value="Cyt_b561_bac/Ni-Hgenase"/>
</dbReference>
<evidence type="ECO:0000256" key="6">
    <source>
        <dbReference type="SAM" id="Phobius"/>
    </source>
</evidence>
<evidence type="ECO:0000256" key="3">
    <source>
        <dbReference type="ARBA" id="ARBA00022692"/>
    </source>
</evidence>
<proteinExistence type="predicted"/>
<dbReference type="RefSeq" id="WP_052743921.1">
    <property type="nucleotide sequence ID" value="NZ_LN829118.1"/>
</dbReference>
<evidence type="ECO:0000313" key="8">
    <source>
        <dbReference type="EMBL" id="CPR20866.1"/>
    </source>
</evidence>
<keyword evidence="4 6" id="KW-1133">Transmembrane helix</keyword>
<evidence type="ECO:0000313" key="9">
    <source>
        <dbReference type="Proteomes" id="UP000033187"/>
    </source>
</evidence>
<feature type="transmembrane region" description="Helical" evidence="6">
    <location>
        <begin position="103"/>
        <end position="126"/>
    </location>
</feature>
<dbReference type="KEGG" id="fil:BN1229_v1_3119"/>
<dbReference type="GO" id="GO:0005886">
    <property type="term" value="C:plasma membrane"/>
    <property type="evidence" value="ECO:0007669"/>
    <property type="project" value="UniProtKB-SubCell"/>
</dbReference>
<dbReference type="SUPFAM" id="SSF81342">
    <property type="entry name" value="Transmembrane di-heme cytochromes"/>
    <property type="match status" value="1"/>
</dbReference>
<gene>
    <name evidence="8" type="ORF">YBN1229_v1_2801</name>
</gene>
<evidence type="ECO:0000256" key="1">
    <source>
        <dbReference type="ARBA" id="ARBA00004651"/>
    </source>
</evidence>
<reference evidence="9" key="1">
    <citation type="submission" date="2015-02" db="EMBL/GenBank/DDBJ databases">
        <authorList>
            <person name="Chooi Y.-H."/>
        </authorList>
    </citation>
    <scope>NUCLEOTIDE SEQUENCE [LARGE SCALE GENOMIC DNA]</scope>
    <source>
        <strain evidence="9">strain Y</strain>
    </source>
</reference>
<protein>
    <submittedName>
        <fullName evidence="8">Nickel-dependent hydrogenase b-type cytochrome subunit</fullName>
    </submittedName>
</protein>